<gene>
    <name evidence="1" type="ORF">METZ01_LOCUS488227</name>
</gene>
<accession>A0A383CTL8</accession>
<dbReference type="EMBL" id="UINC01211468">
    <property type="protein sequence ID" value="SVE35373.1"/>
    <property type="molecule type" value="Genomic_DNA"/>
</dbReference>
<feature type="non-terminal residue" evidence="1">
    <location>
        <position position="222"/>
    </location>
</feature>
<evidence type="ECO:0000313" key="1">
    <source>
        <dbReference type="EMBL" id="SVE35373.1"/>
    </source>
</evidence>
<proteinExistence type="predicted"/>
<name>A0A383CTL8_9ZZZZ</name>
<reference evidence="1" key="1">
    <citation type="submission" date="2018-05" db="EMBL/GenBank/DDBJ databases">
        <authorList>
            <person name="Lanie J.A."/>
            <person name="Ng W.-L."/>
            <person name="Kazmierczak K.M."/>
            <person name="Andrzejewski T.M."/>
            <person name="Davidsen T.M."/>
            <person name="Wayne K.J."/>
            <person name="Tettelin H."/>
            <person name="Glass J.I."/>
            <person name="Rusch D."/>
            <person name="Podicherti R."/>
            <person name="Tsui H.-C.T."/>
            <person name="Winkler M.E."/>
        </authorList>
    </citation>
    <scope>NUCLEOTIDE SEQUENCE</scope>
</reference>
<dbReference type="AlphaFoldDB" id="A0A383CTL8"/>
<organism evidence="1">
    <name type="scientific">marine metagenome</name>
    <dbReference type="NCBI Taxonomy" id="408172"/>
    <lineage>
        <taxon>unclassified sequences</taxon>
        <taxon>metagenomes</taxon>
        <taxon>ecological metagenomes</taxon>
    </lineage>
</organism>
<sequence length="222" mass="25326">MIFITVIVAGFGVYKTIESIVSVKIELDISIYSDCLPLSDAEVSFDGKLKGTTNSSGNIQFKINYDNDKPEKQVKISVGGQQWMEGIILKEENIGKTQERIIFFRQPSADVMITPFPENISYSIMDKDTKCELYTNQIGLSVKRMIIDRPYRIKYSLDPEYNSHVFSSRFKPIGIEDEIKLTIFELNIITDPDDLSYEIAENGTTFEVGFGTGRYYFKSKKN</sequence>
<protein>
    <submittedName>
        <fullName evidence="1">Uncharacterized protein</fullName>
    </submittedName>
</protein>